<keyword evidence="5" id="KW-1185">Reference proteome</keyword>
<dbReference type="AlphaFoldDB" id="A0A815SEK8"/>
<organism evidence="2 4">
    <name type="scientific">Rotaria sordida</name>
    <dbReference type="NCBI Taxonomy" id="392033"/>
    <lineage>
        <taxon>Eukaryota</taxon>
        <taxon>Metazoa</taxon>
        <taxon>Spiralia</taxon>
        <taxon>Gnathifera</taxon>
        <taxon>Rotifera</taxon>
        <taxon>Eurotatoria</taxon>
        <taxon>Bdelloidea</taxon>
        <taxon>Philodinida</taxon>
        <taxon>Philodinidae</taxon>
        <taxon>Rotaria</taxon>
    </lineage>
</organism>
<evidence type="ECO:0000313" key="4">
    <source>
        <dbReference type="Proteomes" id="UP000663854"/>
    </source>
</evidence>
<feature type="non-terminal residue" evidence="2">
    <location>
        <position position="1"/>
    </location>
</feature>
<dbReference type="EMBL" id="CAJNOL010010661">
    <property type="protein sequence ID" value="CAF1651027.1"/>
    <property type="molecule type" value="Genomic_DNA"/>
</dbReference>
<dbReference type="InterPro" id="IPR018965">
    <property type="entry name" value="Ub-activating_enz_E1_C"/>
</dbReference>
<evidence type="ECO:0000259" key="1">
    <source>
        <dbReference type="Pfam" id="PF09358"/>
    </source>
</evidence>
<evidence type="ECO:0000313" key="2">
    <source>
        <dbReference type="EMBL" id="CAF1489128.1"/>
    </source>
</evidence>
<comment type="caution">
    <text evidence="2">The sequence shown here is derived from an EMBL/GenBank/DDBJ whole genome shotgun (WGS) entry which is preliminary data.</text>
</comment>
<dbReference type="Pfam" id="PF09358">
    <property type="entry name" value="E1_UFD"/>
    <property type="match status" value="1"/>
</dbReference>
<dbReference type="EMBL" id="CAJNOH010008926">
    <property type="protein sequence ID" value="CAF1489128.1"/>
    <property type="molecule type" value="Genomic_DNA"/>
</dbReference>
<dbReference type="Gene3D" id="3.10.290.60">
    <property type="entry name" value="Ubiquitin-activating enzyme E1, UFD domain"/>
    <property type="match status" value="1"/>
</dbReference>
<evidence type="ECO:0000313" key="5">
    <source>
        <dbReference type="Proteomes" id="UP000663870"/>
    </source>
</evidence>
<accession>A0A815SEK8</accession>
<proteinExistence type="predicted"/>
<sequence>VSEIYETLTNTKIPSHVRSLILDFTCEDLEGNDIEDVPYIRYTFR</sequence>
<reference evidence="2" key="1">
    <citation type="submission" date="2021-02" db="EMBL/GenBank/DDBJ databases">
        <authorList>
            <person name="Nowell W R."/>
        </authorList>
    </citation>
    <scope>NUCLEOTIDE SEQUENCE</scope>
</reference>
<feature type="domain" description="Ubiquitin-activating enzyme E1 C-terminal" evidence="1">
    <location>
        <begin position="1"/>
        <end position="40"/>
    </location>
</feature>
<evidence type="ECO:0000313" key="3">
    <source>
        <dbReference type="EMBL" id="CAF1651027.1"/>
    </source>
</evidence>
<protein>
    <recommendedName>
        <fullName evidence="1">Ubiquitin-activating enzyme E1 C-terminal domain-containing protein</fullName>
    </recommendedName>
</protein>
<gene>
    <name evidence="3" type="ORF">JXQ802_LOCUS54581</name>
    <name evidence="2" type="ORF">PYM288_LOCUS38105</name>
</gene>
<name>A0A815SEK8_9BILA</name>
<dbReference type="Proteomes" id="UP000663854">
    <property type="component" value="Unassembled WGS sequence"/>
</dbReference>
<dbReference type="Proteomes" id="UP000663870">
    <property type="component" value="Unassembled WGS sequence"/>
</dbReference>
<dbReference type="InterPro" id="IPR038252">
    <property type="entry name" value="UBA_E1_C_sf"/>
</dbReference>